<keyword evidence="2" id="KW-0963">Cytoplasm</keyword>
<dbReference type="PANTHER" id="PTHR43210">
    <property type="entry name" value="DETHIOBIOTIN SYNTHETASE"/>
    <property type="match status" value="1"/>
</dbReference>
<feature type="binding site" evidence="2">
    <location>
        <position position="58"/>
    </location>
    <ligand>
        <name>Mg(2+)</name>
        <dbReference type="ChEBI" id="CHEBI:18420"/>
    </ligand>
</feature>
<dbReference type="EMBL" id="BAQD01000014">
    <property type="protein sequence ID" value="GBQ06691.1"/>
    <property type="molecule type" value="Genomic_DNA"/>
</dbReference>
<feature type="active site" evidence="2">
    <location>
        <position position="46"/>
    </location>
</feature>
<dbReference type="HAMAP" id="MF_00336">
    <property type="entry name" value="BioD"/>
    <property type="match status" value="1"/>
</dbReference>
<dbReference type="PIRSF" id="PIRSF006755">
    <property type="entry name" value="DTB_synth"/>
    <property type="match status" value="1"/>
</dbReference>
<keyword evidence="4" id="KW-1185">Reference proteome</keyword>
<dbReference type="InterPro" id="IPR004472">
    <property type="entry name" value="DTB_synth_BioD"/>
</dbReference>
<evidence type="ECO:0000256" key="1">
    <source>
        <dbReference type="ARBA" id="ARBA00022756"/>
    </source>
</evidence>
<comment type="subcellular location">
    <subcellularLocation>
        <location evidence="2">Cytoplasm</location>
    </subcellularLocation>
</comment>
<keyword evidence="2" id="KW-0547">Nucleotide-binding</keyword>
<dbReference type="CDD" id="cd03109">
    <property type="entry name" value="DTBS"/>
    <property type="match status" value="1"/>
</dbReference>
<dbReference type="EC" id="6.3.3.3" evidence="2"/>
<organism evidence="3 4">
    <name type="scientific">Saccharibacter floricola DSM 15669</name>
    <dbReference type="NCBI Taxonomy" id="1123227"/>
    <lineage>
        <taxon>Bacteria</taxon>
        <taxon>Pseudomonadati</taxon>
        <taxon>Pseudomonadota</taxon>
        <taxon>Alphaproteobacteria</taxon>
        <taxon>Acetobacterales</taxon>
        <taxon>Acetobacteraceae</taxon>
        <taxon>Saccharibacter</taxon>
    </lineage>
</organism>
<accession>A0ABQ0NZ28</accession>
<proteinExistence type="inferred from homology"/>
<dbReference type="Pfam" id="PF13500">
    <property type="entry name" value="AAA_26"/>
    <property type="match status" value="1"/>
</dbReference>
<dbReference type="NCBIfam" id="TIGR00347">
    <property type="entry name" value="bioD"/>
    <property type="match status" value="1"/>
</dbReference>
<evidence type="ECO:0000313" key="4">
    <source>
        <dbReference type="Proteomes" id="UP001062901"/>
    </source>
</evidence>
<keyword evidence="2" id="KW-0436">Ligase</keyword>
<feature type="binding site" evidence="2">
    <location>
        <position position="30"/>
    </location>
    <ligand>
        <name>Mg(2+)</name>
        <dbReference type="ChEBI" id="CHEBI:18420"/>
    </ligand>
</feature>
<dbReference type="Proteomes" id="UP001062901">
    <property type="component" value="Unassembled WGS sequence"/>
</dbReference>
<feature type="binding site" evidence="2">
    <location>
        <begin position="114"/>
        <end position="117"/>
    </location>
    <ligand>
        <name>ATP</name>
        <dbReference type="ChEBI" id="CHEBI:30616"/>
    </ligand>
</feature>
<dbReference type="PANTHER" id="PTHR43210:SF5">
    <property type="entry name" value="DETHIOBIOTIN SYNTHETASE"/>
    <property type="match status" value="1"/>
</dbReference>
<reference evidence="3" key="1">
    <citation type="submission" date="2013-04" db="EMBL/GenBank/DDBJ databases">
        <title>The genome sequencing project of 58 acetic acid bacteria.</title>
        <authorList>
            <person name="Okamoto-Kainuma A."/>
            <person name="Ishikawa M."/>
            <person name="Umino S."/>
            <person name="Koizumi Y."/>
            <person name="Shiwa Y."/>
            <person name="Yoshikawa H."/>
            <person name="Matsutani M."/>
            <person name="Matsushita K."/>
        </authorList>
    </citation>
    <scope>NUCLEOTIDE SEQUENCE</scope>
    <source>
        <strain evidence="3">DSM 15669</strain>
    </source>
</reference>
<dbReference type="RefSeq" id="WP_018980742.1">
    <property type="nucleotide sequence ID" value="NZ_BAQD01000014.1"/>
</dbReference>
<evidence type="ECO:0000313" key="3">
    <source>
        <dbReference type="EMBL" id="GBQ06691.1"/>
    </source>
</evidence>
<dbReference type="SUPFAM" id="SSF52540">
    <property type="entry name" value="P-loop containing nucleoside triphosphate hydrolases"/>
    <property type="match status" value="1"/>
</dbReference>
<comment type="caution">
    <text evidence="3">The sequence shown here is derived from an EMBL/GenBank/DDBJ whole genome shotgun (WGS) entry which is preliminary data.</text>
</comment>
<keyword evidence="1 2" id="KW-0093">Biotin biosynthesis</keyword>
<dbReference type="Gene3D" id="3.40.50.300">
    <property type="entry name" value="P-loop containing nucleotide triphosphate hydrolases"/>
    <property type="match status" value="1"/>
</dbReference>
<comment type="function">
    <text evidence="2">Catalyzes a mechanistically unusual reaction, the ATP-dependent insertion of CO2 between the N7 and N8 nitrogen atoms of 7,8-diaminopelargonic acid (DAPA, also called 7,8-diammoniononanoate) to form a ureido ring.</text>
</comment>
<gene>
    <name evidence="2" type="primary">bioD</name>
    <name evidence="3" type="ORF">AA15669_1048</name>
</gene>
<keyword evidence="2" id="KW-0479">Metal-binding</keyword>
<sequence>MTSLFSPPALPTTPPRGVFVTGTDTGIGKTLASALLTHAWGATYWKPLQTGLAEEAGDTATVRHLASLPPQRIISPAYALQAPLAPEAAARQEGITLAPETLTLPNIEAPLVVEGAGGLMVPITSSMMMIDLIAQLGLPVVLVTRSGLGTLNHSLLSLEALYRRSIPVLGFISNGPENKDNQQSLERLGQTRCLFHINPMPTLSPAHVQNIAQYLPSFTDSLT</sequence>
<protein>
    <recommendedName>
        <fullName evidence="2">ATP-dependent dethiobiotin synthetase BioD</fullName>
        <ecNumber evidence="2">6.3.3.3</ecNumber>
    </recommendedName>
    <alternativeName>
        <fullName evidence="2">DTB synthetase</fullName>
        <shortName evidence="2">DTBS</shortName>
    </alternativeName>
    <alternativeName>
        <fullName evidence="2">Dethiobiotin synthase</fullName>
    </alternativeName>
</protein>
<comment type="catalytic activity">
    <reaction evidence="2">
        <text>(7R,8S)-7,8-diammoniononanoate + CO2 + ATP = (4R,5S)-dethiobiotin + ADP + phosphate + 3 H(+)</text>
        <dbReference type="Rhea" id="RHEA:15805"/>
        <dbReference type="ChEBI" id="CHEBI:15378"/>
        <dbReference type="ChEBI" id="CHEBI:16526"/>
        <dbReference type="ChEBI" id="CHEBI:30616"/>
        <dbReference type="ChEBI" id="CHEBI:43474"/>
        <dbReference type="ChEBI" id="CHEBI:149469"/>
        <dbReference type="ChEBI" id="CHEBI:149473"/>
        <dbReference type="ChEBI" id="CHEBI:456216"/>
        <dbReference type="EC" id="6.3.3.3"/>
    </reaction>
</comment>
<feature type="binding site" evidence="2">
    <location>
        <begin position="26"/>
        <end position="31"/>
    </location>
    <ligand>
        <name>ATP</name>
        <dbReference type="ChEBI" id="CHEBI:30616"/>
    </ligand>
</feature>
<name>A0ABQ0NZ28_9PROT</name>
<feature type="binding site" evidence="2">
    <location>
        <position position="50"/>
    </location>
    <ligand>
        <name>substrate</name>
    </ligand>
</feature>
<evidence type="ECO:0000256" key="2">
    <source>
        <dbReference type="HAMAP-Rule" id="MF_00336"/>
    </source>
</evidence>
<feature type="binding site" evidence="2">
    <location>
        <position position="58"/>
    </location>
    <ligand>
        <name>ATP</name>
        <dbReference type="ChEBI" id="CHEBI:30616"/>
    </ligand>
</feature>
<keyword evidence="2" id="KW-0460">Magnesium</keyword>
<keyword evidence="2" id="KW-0067">ATP-binding</keyword>
<comment type="caution">
    <text evidence="2">Lacks conserved residue(s) required for the propagation of feature annotation.</text>
</comment>
<comment type="similarity">
    <text evidence="2">Belongs to the dethiobiotin synthetase family.</text>
</comment>
<feature type="binding site" evidence="2">
    <location>
        <position position="114"/>
    </location>
    <ligand>
        <name>Mg(2+)</name>
        <dbReference type="ChEBI" id="CHEBI:18420"/>
    </ligand>
</feature>
<comment type="subunit">
    <text evidence="2">Homodimer.</text>
</comment>
<comment type="cofactor">
    <cofactor evidence="2">
        <name>Mg(2+)</name>
        <dbReference type="ChEBI" id="CHEBI:18420"/>
    </cofactor>
</comment>
<dbReference type="InterPro" id="IPR027417">
    <property type="entry name" value="P-loop_NTPase"/>
</dbReference>
<comment type="pathway">
    <text evidence="2">Cofactor biosynthesis; biotin biosynthesis; biotin from 7,8-diaminononanoate: step 1/2.</text>
</comment>